<dbReference type="PANTHER" id="PTHR46652:SF3">
    <property type="entry name" value="LEUCINE-RICH REPEAT-CONTAINING PROTEIN 9"/>
    <property type="match status" value="1"/>
</dbReference>
<dbReference type="InterPro" id="IPR025875">
    <property type="entry name" value="Leu-rich_rpt_4"/>
</dbReference>
<dbReference type="AlphaFoldDB" id="Q1N4Z6"/>
<proteinExistence type="predicted"/>
<accession>Q1N4Z6</accession>
<dbReference type="PROSITE" id="PS51450">
    <property type="entry name" value="LRR"/>
    <property type="match status" value="2"/>
</dbReference>
<keyword evidence="2" id="KW-0677">Repeat</keyword>
<gene>
    <name evidence="4" type="ORF">RED65_00940</name>
</gene>
<dbReference type="Proteomes" id="UP000004263">
    <property type="component" value="Unassembled WGS sequence"/>
</dbReference>
<dbReference type="Gene3D" id="3.80.10.10">
    <property type="entry name" value="Ribonuclease Inhibitor"/>
    <property type="match status" value="1"/>
</dbReference>
<dbReference type="Pfam" id="PF12799">
    <property type="entry name" value="LRR_4"/>
    <property type="match status" value="1"/>
</dbReference>
<evidence type="ECO:0000313" key="5">
    <source>
        <dbReference type="Proteomes" id="UP000004263"/>
    </source>
</evidence>
<name>Q1N4Z6_9GAMM</name>
<dbReference type="HOGENOM" id="CLU_620634_0_0_6"/>
<dbReference type="SUPFAM" id="SSF52058">
    <property type="entry name" value="L domain-like"/>
    <property type="match status" value="1"/>
</dbReference>
<dbReference type="InterPro" id="IPR050836">
    <property type="entry name" value="SDS22/Internalin_LRR"/>
</dbReference>
<dbReference type="InterPro" id="IPR001611">
    <property type="entry name" value="Leu-rich_rpt"/>
</dbReference>
<reference evidence="4 5" key="1">
    <citation type="submission" date="2006-03" db="EMBL/GenBank/DDBJ databases">
        <authorList>
            <person name="Pinhassi J."/>
            <person name="Pedros-Alio C."/>
            <person name="Ferriera S."/>
            <person name="Johnson J."/>
            <person name="Kravitz S."/>
            <person name="Halpern A."/>
            <person name="Remington K."/>
            <person name="Beeson K."/>
            <person name="Tran B."/>
            <person name="Rogers Y.-H."/>
            <person name="Friedman R."/>
            <person name="Venter J.C."/>
        </authorList>
    </citation>
    <scope>NUCLEOTIDE SEQUENCE [LARGE SCALE GENOMIC DNA]</scope>
    <source>
        <strain evidence="4 5">RED65</strain>
    </source>
</reference>
<organism evidence="4 5">
    <name type="scientific">Bermanella marisrubri</name>
    <dbReference type="NCBI Taxonomy" id="207949"/>
    <lineage>
        <taxon>Bacteria</taxon>
        <taxon>Pseudomonadati</taxon>
        <taxon>Pseudomonadota</taxon>
        <taxon>Gammaproteobacteria</taxon>
        <taxon>Oceanospirillales</taxon>
        <taxon>Oceanospirillaceae</taxon>
        <taxon>Bermanella</taxon>
    </lineage>
</organism>
<dbReference type="RefSeq" id="WP_007017666.1">
    <property type="nucleotide sequence ID" value="NZ_CH724114.1"/>
</dbReference>
<comment type="caution">
    <text evidence="4">The sequence shown here is derived from an EMBL/GenBank/DDBJ whole genome shotgun (WGS) entry which is preliminary data.</text>
</comment>
<feature type="signal peptide" evidence="3">
    <location>
        <begin position="1"/>
        <end position="21"/>
    </location>
</feature>
<dbReference type="EMBL" id="AAQH01000002">
    <property type="protein sequence ID" value="EAT13282.1"/>
    <property type="molecule type" value="Genomic_DNA"/>
</dbReference>
<evidence type="ECO:0000256" key="1">
    <source>
        <dbReference type="ARBA" id="ARBA00022614"/>
    </source>
</evidence>
<keyword evidence="3" id="KW-0732">Signal</keyword>
<dbReference type="InterPro" id="IPR032675">
    <property type="entry name" value="LRR_dom_sf"/>
</dbReference>
<feature type="chain" id="PRO_5004194863" evidence="3">
    <location>
        <begin position="22"/>
        <end position="441"/>
    </location>
</feature>
<keyword evidence="5" id="KW-1185">Reference proteome</keyword>
<keyword evidence="1" id="KW-0433">Leucine-rich repeat</keyword>
<dbReference type="OrthoDB" id="8901262at2"/>
<protein>
    <submittedName>
        <fullName evidence="4">Internalin A</fullName>
    </submittedName>
</protein>
<evidence type="ECO:0000256" key="2">
    <source>
        <dbReference type="ARBA" id="ARBA00022737"/>
    </source>
</evidence>
<evidence type="ECO:0000313" key="4">
    <source>
        <dbReference type="EMBL" id="EAT13282.1"/>
    </source>
</evidence>
<sequence>MITRLVLVFFSLSLALTSAYAERLKVHPSEQAAMDALIQGAGIDESLVSSGGSERQIHEFDEYFLTGTRYFYDDVSSGQPALYVSTNPDGHVVRLEYDYVKYPDFEQILKFKKLRMLIIRFSSLEKIPDISSLNELMYLRVAVNDKLIDFNGINNLSNLKFFRGSGNSQSEVKIVGGVKNLPSLEEFYCETCVIPDISFLESAKNLKILKIGMLGSTLDPLKDAKKMEEIKIRSDNLKDASAINNMKNLNSLMLWDTNIESLDIGPNLTNLKELRLGNSPLKSIPQISHLRALESLSIAGTNIRNIDKIHDLPELTRLVLTRNNTKRIVNLKNLPKLKELYLADQPLEYYETGVLPSLKELDLSKTNIKKLTGFENFPNLTNLKLYDTKVKSVRGIEKSEHLEYVQTDHTLPDSAENDAVFQEMKENRQRRFRERFGKYLD</sequence>
<evidence type="ECO:0000256" key="3">
    <source>
        <dbReference type="SAM" id="SignalP"/>
    </source>
</evidence>
<dbReference type="STRING" id="207949.RED65_00940"/>
<dbReference type="PANTHER" id="PTHR46652">
    <property type="entry name" value="LEUCINE-RICH REPEAT AND IQ DOMAIN-CONTAINING PROTEIN 1-RELATED"/>
    <property type="match status" value="1"/>
</dbReference>